<reference evidence="1 2" key="1">
    <citation type="submission" date="2023-10" db="EMBL/GenBank/DDBJ databases">
        <title>Niallia locisalis sp.nov. isolated from a salt pond sample.</title>
        <authorList>
            <person name="Li X.-J."/>
            <person name="Dong L."/>
        </authorList>
    </citation>
    <scope>NUCLEOTIDE SEQUENCE [LARGE SCALE GENOMIC DNA]</scope>
    <source>
        <strain evidence="1 2">DSM 29761</strain>
    </source>
</reference>
<dbReference type="GO" id="GO:0016746">
    <property type="term" value="F:acyltransferase activity"/>
    <property type="evidence" value="ECO:0007669"/>
    <property type="project" value="UniProtKB-KW"/>
</dbReference>
<protein>
    <submittedName>
        <fullName evidence="1">Acyltransferase</fullName>
    </submittedName>
</protein>
<keyword evidence="1" id="KW-0808">Transferase</keyword>
<sequence>MDFEYLLNALLGARKILHAMECEICGYDEVYYTDPVTGKQIGRACEGCQFVQKFDF</sequence>
<dbReference type="RefSeq" id="WP_338449859.1">
    <property type="nucleotide sequence ID" value="NZ_CP137640.1"/>
</dbReference>
<name>A0ABZ2CIK8_9BACI</name>
<evidence type="ECO:0000313" key="2">
    <source>
        <dbReference type="Proteomes" id="UP001357223"/>
    </source>
</evidence>
<keyword evidence="2" id="KW-1185">Reference proteome</keyword>
<dbReference type="Proteomes" id="UP001357223">
    <property type="component" value="Chromosome"/>
</dbReference>
<organism evidence="1 2">
    <name type="scientific">Niallia oryzisoli</name>
    <dbReference type="NCBI Taxonomy" id="1737571"/>
    <lineage>
        <taxon>Bacteria</taxon>
        <taxon>Bacillati</taxon>
        <taxon>Bacillota</taxon>
        <taxon>Bacilli</taxon>
        <taxon>Bacillales</taxon>
        <taxon>Bacillaceae</taxon>
        <taxon>Niallia</taxon>
    </lineage>
</organism>
<keyword evidence="1" id="KW-0012">Acyltransferase</keyword>
<evidence type="ECO:0000313" key="1">
    <source>
        <dbReference type="EMBL" id="WVX80929.1"/>
    </source>
</evidence>
<accession>A0ABZ2CIK8</accession>
<proteinExistence type="predicted"/>
<dbReference type="EMBL" id="CP137640">
    <property type="protein sequence ID" value="WVX80929.1"/>
    <property type="molecule type" value="Genomic_DNA"/>
</dbReference>
<gene>
    <name evidence="1" type="ORF">R4Z09_27555</name>
</gene>